<dbReference type="Gene3D" id="3.30.70.240">
    <property type="match status" value="1"/>
</dbReference>
<organism evidence="2 3">
    <name type="scientific">Rothia nasimurium</name>
    <dbReference type="NCBI Taxonomy" id="85336"/>
    <lineage>
        <taxon>Bacteria</taxon>
        <taxon>Bacillati</taxon>
        <taxon>Actinomycetota</taxon>
        <taxon>Actinomycetes</taxon>
        <taxon>Micrococcales</taxon>
        <taxon>Micrococcaceae</taxon>
        <taxon>Rothia</taxon>
    </lineage>
</organism>
<evidence type="ECO:0000256" key="1">
    <source>
        <dbReference type="SAM" id="MobiDB-lite"/>
    </source>
</evidence>
<comment type="caution">
    <text evidence="2">The sequence shown here is derived from an EMBL/GenBank/DDBJ whole genome shotgun (WGS) entry which is preliminary data.</text>
</comment>
<dbReference type="Proteomes" id="UP000297951">
    <property type="component" value="Unassembled WGS sequence"/>
</dbReference>
<protein>
    <submittedName>
        <fullName evidence="2">Type I-E CRISPR-associated endoribonuclease Cas2</fullName>
    </submittedName>
</protein>
<feature type="region of interest" description="Disordered" evidence="1">
    <location>
        <begin position="90"/>
        <end position="121"/>
    </location>
</feature>
<dbReference type="NCBIfam" id="TIGR01873">
    <property type="entry name" value="cas_CT1978"/>
    <property type="match status" value="1"/>
</dbReference>
<evidence type="ECO:0000313" key="2">
    <source>
        <dbReference type="EMBL" id="TFU22033.1"/>
    </source>
</evidence>
<dbReference type="InterPro" id="IPR010152">
    <property type="entry name" value="CRISPR-assoc_prot_Cas2_sub"/>
</dbReference>
<sequence length="121" mass="13692">MIVLVVTACPEGLRGDLTRWLLEISPGTFVGNVSAKVREALWERTCLYAGSGRAILVYSSDSEQRLRFKVHKHDWEPVDLEGLTLMMRPLPGSPAKSKRTTGWSKARAQVRSRNPPWRTKM</sequence>
<reference evidence="2 3" key="1">
    <citation type="submission" date="2019-03" db="EMBL/GenBank/DDBJ databases">
        <title>Diversity of the mouse oral microbiome.</title>
        <authorList>
            <person name="Joseph S."/>
            <person name="Aduse-Opoku J."/>
            <person name="Curtis M."/>
            <person name="Wade W."/>
            <person name="Hashim A."/>
        </authorList>
    </citation>
    <scope>NUCLEOTIDE SEQUENCE [LARGE SCALE GENOMIC DNA]</scope>
    <source>
        <strain evidence="3">irhom_31</strain>
    </source>
</reference>
<name>A0A4Y9F5D9_9MICC</name>
<dbReference type="AlphaFoldDB" id="A0A4Y9F5D9"/>
<proteinExistence type="predicted"/>
<dbReference type="EMBL" id="SPQC01000023">
    <property type="protein sequence ID" value="TFU22033.1"/>
    <property type="molecule type" value="Genomic_DNA"/>
</dbReference>
<gene>
    <name evidence="2" type="primary">cas2e</name>
    <name evidence="2" type="ORF">E4U03_07325</name>
</gene>
<dbReference type="OrthoDB" id="8527479at2"/>
<accession>A0A4Y9F5D9</accession>
<evidence type="ECO:0000313" key="3">
    <source>
        <dbReference type="Proteomes" id="UP000297951"/>
    </source>
</evidence>
<dbReference type="CDD" id="cd09755">
    <property type="entry name" value="Cas2_I-E"/>
    <property type="match status" value="1"/>
</dbReference>
<dbReference type="Pfam" id="PF09707">
    <property type="entry name" value="Cas_Cas2CT1978"/>
    <property type="match status" value="1"/>
</dbReference>